<comment type="similarity">
    <text evidence="2 11">Belongs to the FAN1 family.</text>
</comment>
<dbReference type="AlphaFoldDB" id="A0A8R1HSB7"/>
<comment type="cofactor">
    <cofactor evidence="11">
        <name>Mg(2+)</name>
        <dbReference type="ChEBI" id="CHEBI:18420"/>
    </cofactor>
    <cofactor evidence="11">
        <name>Mn(2+)</name>
        <dbReference type="ChEBI" id="CHEBI:29035"/>
    </cofactor>
</comment>
<sequence length="854" mass="98285">MKKVKKERKELPTGPVAYNRSIMAAFEKQKNGKICPLCNEKFSLARYRSHMDVCQVAENDEEIEVIATYNREEAILLRAGPEIVLGDGDSLETSQLSKKRRRSETQEKENTESPNLEEPSTSTGSRQEEEAEKEPERVIKQSPAWEERPRRRSTRIQRKIVNHQGSQENLVKKEKATISEVLEAIEKFELRSSDSLPYYMKYTIRILKKVISTRKFDGTFYADDFWNLEDVLTFYRFVDQISDGAKCLLCRLFIRKPGWYILEKLEQKYPEISNISDAVVELTKWQFIMDESSLNSLDDTLLICDSTVLKNVARKFKIEAKNRPETIQSLRKFAQSQQSILGGQRNVESSILRALKQELGTCVRIQAGVTDLFRALFTIYCPVTTNSANSIDNPAASNVWQDLLYMMLSIDNGTVKFPAPNPCPNIASFYKERQLLFDYITAKSLEYTILTLMSAGNFESAIDLAADAKELIENMPQTQKHYYSNLEVHERKFVSIWVLARCCGHGASILEKQKKYGMAVEWQKWLLTGDEVKHYCLDSRGTWWDRMLLNLDSHLKEKKECAKMINLAIQDPTVLEKELLSIQDRALKLKNFTDFRPVLSIGCPEKRTISAKTIAKNLGDGRVNRFVIRNEEKEEDVECSVEEVVRIRYLEEQGFSIGVHDEGATWHTLFGLLFYDIIFPDNFPADITTENSTIASTWLSEVQDAPTDLSNTLYSRRAEKFEDRFEWLKEADDEQVTANIRAIWELKKEETNRECAWKMFPGGVEDCVTLYQCIPRAGLIAILRRLAQNYRNCRSGFPDLTLWNPETKKVVVVEVKGPGDRLSTKQRLWLSFFADNGVRAEVCHVTAENSKLLL</sequence>
<comment type="catalytic activity">
    <reaction evidence="1 11">
        <text>Hydrolytically removes 5'-nucleotides successively from the 3'-hydroxy termini of 3'-hydroxy-terminated oligonucleotides.</text>
        <dbReference type="EC" id="3.1.4.1"/>
    </reaction>
</comment>
<keyword evidence="11" id="KW-0539">Nucleus</keyword>
<feature type="compositionally biased region" description="Basic residues" evidence="12">
    <location>
        <begin position="150"/>
        <end position="159"/>
    </location>
</feature>
<dbReference type="CDD" id="cd22326">
    <property type="entry name" value="FAN1-like"/>
    <property type="match status" value="1"/>
</dbReference>
<evidence type="ECO:0000259" key="13">
    <source>
        <dbReference type="SMART" id="SM00990"/>
    </source>
</evidence>
<name>A0A8R1HSB7_CAEJA</name>
<dbReference type="EC" id="3.1.4.1" evidence="11"/>
<evidence type="ECO:0000256" key="12">
    <source>
        <dbReference type="SAM" id="MobiDB-lite"/>
    </source>
</evidence>
<accession>A0A8R1HSB7</accession>
<dbReference type="InterPro" id="IPR049126">
    <property type="entry name" value="FAN1-like_TPR"/>
</dbReference>
<feature type="compositionally biased region" description="Basic and acidic residues" evidence="12">
    <location>
        <begin position="134"/>
        <end position="149"/>
    </location>
</feature>
<evidence type="ECO:0000256" key="1">
    <source>
        <dbReference type="ARBA" id="ARBA00000983"/>
    </source>
</evidence>
<dbReference type="SMART" id="SM00990">
    <property type="entry name" value="VRR_NUC"/>
    <property type="match status" value="1"/>
</dbReference>
<reference evidence="14" key="2">
    <citation type="submission" date="2022-06" db="UniProtKB">
        <authorList>
            <consortium name="EnsemblMetazoa"/>
        </authorList>
    </citation>
    <scope>IDENTIFICATION</scope>
    <source>
        <strain evidence="14">DF5081</strain>
    </source>
</reference>
<evidence type="ECO:0000256" key="7">
    <source>
        <dbReference type="ARBA" id="ARBA00022842"/>
    </source>
</evidence>
<evidence type="ECO:0000256" key="4">
    <source>
        <dbReference type="ARBA" id="ARBA00022723"/>
    </source>
</evidence>
<feature type="domain" description="VRR-NUC" evidence="13">
    <location>
        <begin position="731"/>
        <end position="847"/>
    </location>
</feature>
<evidence type="ECO:0000256" key="3">
    <source>
        <dbReference type="ARBA" id="ARBA00022722"/>
    </source>
</evidence>
<dbReference type="PANTHER" id="PTHR15749">
    <property type="entry name" value="FANCONI-ASSOCIATED NUCLEASE 1"/>
    <property type="match status" value="1"/>
</dbReference>
<dbReference type="Proteomes" id="UP000005237">
    <property type="component" value="Unassembled WGS sequence"/>
</dbReference>
<proteinExistence type="inferred from homology"/>
<evidence type="ECO:0000256" key="10">
    <source>
        <dbReference type="ARBA" id="ARBA00059914"/>
    </source>
</evidence>
<dbReference type="GO" id="GO:0008409">
    <property type="term" value="F:5'-3' exonuclease activity"/>
    <property type="evidence" value="ECO:0007669"/>
    <property type="project" value="TreeGrafter"/>
</dbReference>
<keyword evidence="3 11" id="KW-0540">Nuclease</keyword>
<dbReference type="GO" id="GO:0046872">
    <property type="term" value="F:metal ion binding"/>
    <property type="evidence" value="ECO:0007669"/>
    <property type="project" value="UniProtKB-KW"/>
</dbReference>
<dbReference type="GO" id="GO:0005634">
    <property type="term" value="C:nucleus"/>
    <property type="evidence" value="ECO:0007669"/>
    <property type="project" value="UniProtKB-SubCell"/>
</dbReference>
<dbReference type="InterPro" id="IPR011856">
    <property type="entry name" value="tRNA_endonuc-like_dom_sf"/>
</dbReference>
<reference evidence="15" key="1">
    <citation type="submission" date="2010-08" db="EMBL/GenBank/DDBJ databases">
        <authorList>
            <consortium name="Caenorhabditis japonica Sequencing Consortium"/>
            <person name="Wilson R.K."/>
        </authorList>
    </citation>
    <scope>NUCLEOTIDE SEQUENCE [LARGE SCALE GENOMIC DNA]</scope>
    <source>
        <strain evidence="15">DF5081</strain>
    </source>
</reference>
<dbReference type="GO" id="GO:0004528">
    <property type="term" value="F:phosphodiesterase I activity"/>
    <property type="evidence" value="ECO:0007669"/>
    <property type="project" value="UniProtKB-EC"/>
</dbReference>
<evidence type="ECO:0000256" key="5">
    <source>
        <dbReference type="ARBA" id="ARBA00022763"/>
    </source>
</evidence>
<evidence type="ECO:0000256" key="2">
    <source>
        <dbReference type="ARBA" id="ARBA00005533"/>
    </source>
</evidence>
<keyword evidence="6 11" id="KW-0378">Hydrolase</keyword>
<dbReference type="EnsemblMetazoa" id="CJA06166.1">
    <property type="protein sequence ID" value="CJA06166.1"/>
    <property type="gene ID" value="WBGene00125370"/>
</dbReference>
<evidence type="ECO:0000313" key="14">
    <source>
        <dbReference type="EnsemblMetazoa" id="CJA06166.1"/>
    </source>
</evidence>
<comment type="subcellular location">
    <subcellularLocation>
        <location evidence="11">Nucleus</location>
    </subcellularLocation>
</comment>
<dbReference type="GO" id="GO:0017108">
    <property type="term" value="F:5'-flap endonuclease activity"/>
    <property type="evidence" value="ECO:0007669"/>
    <property type="project" value="TreeGrafter"/>
</dbReference>
<evidence type="ECO:0000313" key="15">
    <source>
        <dbReference type="Proteomes" id="UP000005237"/>
    </source>
</evidence>
<evidence type="ECO:0000256" key="9">
    <source>
        <dbReference type="ARBA" id="ARBA00023211"/>
    </source>
</evidence>
<dbReference type="InterPro" id="IPR049132">
    <property type="entry name" value="FAN1-like_euk"/>
</dbReference>
<keyword evidence="7 11" id="KW-0460">Magnesium</keyword>
<evidence type="ECO:0000256" key="8">
    <source>
        <dbReference type="ARBA" id="ARBA00023204"/>
    </source>
</evidence>
<keyword evidence="4 11" id="KW-0479">Metal-binding</keyword>
<dbReference type="Pfam" id="PF21170">
    <property type="entry name" value="FAN1_TPR"/>
    <property type="match status" value="1"/>
</dbReference>
<keyword evidence="15" id="KW-1185">Reference proteome</keyword>
<comment type="function">
    <text evidence="10 11">Nuclease required for the repair of DNA interstrand cross-links (ICL). Acts as a 5'-3' exonuclease that anchors at a cut end of DNA and cleaves DNA successively at every third nucleotide, allowing to excise an ICL from one strand through flanking incisions.</text>
</comment>
<dbReference type="Pfam" id="PF08774">
    <property type="entry name" value="VRR_NUC"/>
    <property type="match status" value="1"/>
</dbReference>
<dbReference type="PANTHER" id="PTHR15749:SF4">
    <property type="entry name" value="FANCONI-ASSOCIATED NUCLEASE 1"/>
    <property type="match status" value="1"/>
</dbReference>
<feature type="compositionally biased region" description="Polar residues" evidence="12">
    <location>
        <begin position="112"/>
        <end position="125"/>
    </location>
</feature>
<keyword evidence="5 11" id="KW-0227">DNA damage</keyword>
<feature type="region of interest" description="Disordered" evidence="12">
    <location>
        <begin position="86"/>
        <end position="159"/>
    </location>
</feature>
<evidence type="ECO:0000256" key="6">
    <source>
        <dbReference type="ARBA" id="ARBA00022801"/>
    </source>
</evidence>
<evidence type="ECO:0000256" key="11">
    <source>
        <dbReference type="RuleBase" id="RU365033"/>
    </source>
</evidence>
<dbReference type="GO" id="GO:0070336">
    <property type="term" value="F:flap-structured DNA binding"/>
    <property type="evidence" value="ECO:0007669"/>
    <property type="project" value="TreeGrafter"/>
</dbReference>
<keyword evidence="8 11" id="KW-0234">DNA repair</keyword>
<dbReference type="InterPro" id="IPR014883">
    <property type="entry name" value="VRR_NUC"/>
</dbReference>
<dbReference type="InterPro" id="IPR033315">
    <property type="entry name" value="Fan1-like"/>
</dbReference>
<keyword evidence="9 11" id="KW-0464">Manganese</keyword>
<protein>
    <recommendedName>
        <fullName evidence="11">Fanconi-associated nuclease</fullName>
        <ecNumber evidence="11">3.1.4.1</ecNumber>
    </recommendedName>
</protein>
<organism evidence="14 15">
    <name type="scientific">Caenorhabditis japonica</name>
    <dbReference type="NCBI Taxonomy" id="281687"/>
    <lineage>
        <taxon>Eukaryota</taxon>
        <taxon>Metazoa</taxon>
        <taxon>Ecdysozoa</taxon>
        <taxon>Nematoda</taxon>
        <taxon>Chromadorea</taxon>
        <taxon>Rhabditida</taxon>
        <taxon>Rhabditina</taxon>
        <taxon>Rhabditomorpha</taxon>
        <taxon>Rhabditoidea</taxon>
        <taxon>Rhabditidae</taxon>
        <taxon>Peloderinae</taxon>
        <taxon>Caenorhabditis</taxon>
    </lineage>
</organism>
<dbReference type="Gene3D" id="3.40.1350.10">
    <property type="match status" value="1"/>
</dbReference>
<dbReference type="FunFam" id="3.40.1350.10:FF:000020">
    <property type="entry name" value="Fanconi-associated nuclease"/>
    <property type="match status" value="1"/>
</dbReference>
<dbReference type="GO" id="GO:0036297">
    <property type="term" value="P:interstrand cross-link repair"/>
    <property type="evidence" value="ECO:0007669"/>
    <property type="project" value="InterPro"/>
</dbReference>